<dbReference type="EMBL" id="CP026994">
    <property type="protein sequence ID" value="QLH04634.1"/>
    <property type="molecule type" value="Genomic_DNA"/>
</dbReference>
<organism evidence="1 2">
    <name type="scientific">Nitrosopumilus oxyclinae</name>
    <dbReference type="NCBI Taxonomy" id="1959104"/>
    <lineage>
        <taxon>Archaea</taxon>
        <taxon>Nitrososphaerota</taxon>
        <taxon>Nitrososphaeria</taxon>
        <taxon>Nitrosopumilales</taxon>
        <taxon>Nitrosopumilaceae</taxon>
        <taxon>Nitrosopumilus</taxon>
    </lineage>
</organism>
<dbReference type="GeneID" id="56061181"/>
<sequence length="213" mass="21812">MKTKLSKKRAISTVLTTVIILVSSVVLGSGVVLYGTSLFQGGTQTENISVTGTKVWVHQTDPGGAAWGATGVRNTGDKVVAVDKISLRGIDIPFGQWYVDTTLTAAEFQQALNHTGWVNALPATNGPAISKLGACVGDANYLCIDQDSWGVGTNVIQGVAATGPVSLNPGSTAVIYFKINNGTITTLDSGVATTVSVFAGKAGGPQSITVSGQ</sequence>
<gene>
    <name evidence="1" type="ORF">C5F49_04395</name>
</gene>
<dbReference type="Proteomes" id="UP000509441">
    <property type="component" value="Chromosome"/>
</dbReference>
<evidence type="ECO:0000313" key="2">
    <source>
        <dbReference type="Proteomes" id="UP000509441"/>
    </source>
</evidence>
<dbReference type="KEGG" id="nox:C5F49_04395"/>
<dbReference type="OrthoDB" id="3350at2157"/>
<keyword evidence="2" id="KW-1185">Reference proteome</keyword>
<accession>A0A7D5M1C2</accession>
<protein>
    <recommendedName>
        <fullName evidence="3">Type IV pilin</fullName>
    </recommendedName>
</protein>
<reference evidence="1 2" key="1">
    <citation type="submission" date="2018-02" db="EMBL/GenBank/DDBJ databases">
        <title>Complete genome of Nitrosopumilus oxyclinae HCE1.</title>
        <authorList>
            <person name="Qin W."/>
            <person name="Zheng Y."/>
            <person name="Stahl D.A."/>
        </authorList>
    </citation>
    <scope>NUCLEOTIDE SEQUENCE [LARGE SCALE GENOMIC DNA]</scope>
    <source>
        <strain evidence="1 2">HCE1</strain>
    </source>
</reference>
<proteinExistence type="predicted"/>
<evidence type="ECO:0008006" key="3">
    <source>
        <dbReference type="Google" id="ProtNLM"/>
    </source>
</evidence>
<evidence type="ECO:0000313" key="1">
    <source>
        <dbReference type="EMBL" id="QLH04634.1"/>
    </source>
</evidence>
<dbReference type="AlphaFoldDB" id="A0A7D5M1C2"/>
<dbReference type="RefSeq" id="WP_179363542.1">
    <property type="nucleotide sequence ID" value="NZ_CP026994.1"/>
</dbReference>
<name>A0A7D5M1C2_9ARCH</name>